<keyword evidence="1" id="KW-0175">Coiled coil</keyword>
<feature type="non-terminal residue" evidence="3">
    <location>
        <position position="514"/>
    </location>
</feature>
<evidence type="ECO:0000256" key="1">
    <source>
        <dbReference type="SAM" id="Coils"/>
    </source>
</evidence>
<evidence type="ECO:0000256" key="2">
    <source>
        <dbReference type="SAM" id="MobiDB-lite"/>
    </source>
</evidence>
<protein>
    <submittedName>
        <fullName evidence="3">Uncharacterized protein</fullName>
    </submittedName>
</protein>
<feature type="compositionally biased region" description="Basic and acidic residues" evidence="2">
    <location>
        <begin position="504"/>
        <end position="514"/>
    </location>
</feature>
<organism evidence="3">
    <name type="scientific">marine sediment metagenome</name>
    <dbReference type="NCBI Taxonomy" id="412755"/>
    <lineage>
        <taxon>unclassified sequences</taxon>
        <taxon>metagenomes</taxon>
        <taxon>ecological metagenomes</taxon>
    </lineage>
</organism>
<dbReference type="AlphaFoldDB" id="A0A0F9C221"/>
<dbReference type="EMBL" id="LAZR01038161">
    <property type="protein sequence ID" value="KKL20277.1"/>
    <property type="molecule type" value="Genomic_DNA"/>
</dbReference>
<gene>
    <name evidence="3" type="ORF">LCGC14_2457070</name>
</gene>
<accession>A0A0F9C221</accession>
<sequence>PNDNKDAFHKYELLRFDHKLGKQVYRTYELKPHHINHRAENPKNARGFILDAHYNDATEPLDTCPNCNNKTASIEGRDETGIHCNKCGTVVKDEFVELLVAIDSSKDPTFARGVQNGVLKHGSMGCSCLRTRCNVCGNVAYNRGEFCKHIAGNKGKEYDESEPGFNPIAFVIEYSKDKTASAIRKIAKAFEWCEGVIYDEYSRVHDPADIKAEQYEILKLSTRVAELSEDNNLENESEILTLNARVAELERTLETKLSKIAQVVPPMPPPPGGLPSPGSTMPPPPLDALPGALPGGDLPSGPLPIPDGEEEQKIEVNINVGKEGVEVISPELEETAKEKTPIEDLSPEEMGATPASIPGGVLSPEAMGIPKESSGGPSMLRFADSYKHLKAEITTAGNIRIHDNDGTLFVVKPSNVDTTKVASIEPENLAKSVLTMIAQFGMGGAINRTNAIMGPRMAQVLEYSINDMSGVDRKDTSSILDEGDTDTKEDRATSKTTTTGDGADSDRKDEYDET</sequence>
<feature type="region of interest" description="Disordered" evidence="2">
    <location>
        <begin position="262"/>
        <end position="295"/>
    </location>
</feature>
<feature type="non-terminal residue" evidence="3">
    <location>
        <position position="1"/>
    </location>
</feature>
<feature type="compositionally biased region" description="Pro residues" evidence="2">
    <location>
        <begin position="265"/>
        <end position="287"/>
    </location>
</feature>
<feature type="region of interest" description="Disordered" evidence="2">
    <location>
        <begin position="335"/>
        <end position="354"/>
    </location>
</feature>
<comment type="caution">
    <text evidence="3">The sequence shown here is derived from an EMBL/GenBank/DDBJ whole genome shotgun (WGS) entry which is preliminary data.</text>
</comment>
<name>A0A0F9C221_9ZZZZ</name>
<feature type="region of interest" description="Disordered" evidence="2">
    <location>
        <begin position="472"/>
        <end position="514"/>
    </location>
</feature>
<reference evidence="3" key="1">
    <citation type="journal article" date="2015" name="Nature">
        <title>Complex archaea that bridge the gap between prokaryotes and eukaryotes.</title>
        <authorList>
            <person name="Spang A."/>
            <person name="Saw J.H."/>
            <person name="Jorgensen S.L."/>
            <person name="Zaremba-Niedzwiedzka K."/>
            <person name="Martijn J."/>
            <person name="Lind A.E."/>
            <person name="van Eijk R."/>
            <person name="Schleper C."/>
            <person name="Guy L."/>
            <person name="Ettema T.J."/>
        </authorList>
    </citation>
    <scope>NUCLEOTIDE SEQUENCE</scope>
</reference>
<evidence type="ECO:0000313" key="3">
    <source>
        <dbReference type="EMBL" id="KKL20277.1"/>
    </source>
</evidence>
<proteinExistence type="predicted"/>
<feature type="coiled-coil region" evidence="1">
    <location>
        <begin position="232"/>
        <end position="259"/>
    </location>
</feature>